<sequence length="286" mass="31243">MRGTFFRQCDEMVAQDSIRTLVTTGELFEDARPEWAMADAYAVGPSGNPIAVMKAKHRGRRPAPQGFQLIDQWGLADADHLADDRPSDLSHSEDPGRACLQINEITAEMHAAQLPYGVLFTDEAFWLFQYQDDDSVPIDPGKGSGGLQISDTIYVNNPEQSPLAVMARVRREEAAPASLEQNRSAADQQQLDPSLGQRALSRRASAEGGRHKRNRATAVSSRSRTPLESCKALWHFLPKPHTLPQRATLSSVQAALNSHALWGLHGTAGALLVWADEVNEDGADGV</sequence>
<keyword evidence="3" id="KW-1185">Reference proteome</keyword>
<feature type="compositionally biased region" description="Polar residues" evidence="1">
    <location>
        <begin position="179"/>
        <end position="192"/>
    </location>
</feature>
<evidence type="ECO:0000313" key="3">
    <source>
        <dbReference type="Proteomes" id="UP001465755"/>
    </source>
</evidence>
<comment type="caution">
    <text evidence="2">The sequence shown here is derived from an EMBL/GenBank/DDBJ whole genome shotgun (WGS) entry which is preliminary data.</text>
</comment>
<name>A0AAW1PVR1_9CHLO</name>
<organism evidence="2 3">
    <name type="scientific">Symbiochloris irregularis</name>
    <dbReference type="NCBI Taxonomy" id="706552"/>
    <lineage>
        <taxon>Eukaryota</taxon>
        <taxon>Viridiplantae</taxon>
        <taxon>Chlorophyta</taxon>
        <taxon>core chlorophytes</taxon>
        <taxon>Trebouxiophyceae</taxon>
        <taxon>Trebouxiales</taxon>
        <taxon>Trebouxiaceae</taxon>
        <taxon>Symbiochloris</taxon>
    </lineage>
</organism>
<feature type="region of interest" description="Disordered" evidence="1">
    <location>
        <begin position="174"/>
        <end position="223"/>
    </location>
</feature>
<dbReference type="EMBL" id="JALJOQ010000006">
    <property type="protein sequence ID" value="KAK9812480.1"/>
    <property type="molecule type" value="Genomic_DNA"/>
</dbReference>
<gene>
    <name evidence="2" type="ORF">WJX73_003300</name>
</gene>
<reference evidence="2 3" key="1">
    <citation type="journal article" date="2024" name="Nat. Commun.">
        <title>Phylogenomics reveals the evolutionary origins of lichenization in chlorophyte algae.</title>
        <authorList>
            <person name="Puginier C."/>
            <person name="Libourel C."/>
            <person name="Otte J."/>
            <person name="Skaloud P."/>
            <person name="Haon M."/>
            <person name="Grisel S."/>
            <person name="Petersen M."/>
            <person name="Berrin J.G."/>
            <person name="Delaux P.M."/>
            <person name="Dal Grande F."/>
            <person name="Keller J."/>
        </authorList>
    </citation>
    <scope>NUCLEOTIDE SEQUENCE [LARGE SCALE GENOMIC DNA]</scope>
    <source>
        <strain evidence="2 3">SAG 2036</strain>
    </source>
</reference>
<dbReference type="AlphaFoldDB" id="A0AAW1PVR1"/>
<accession>A0AAW1PVR1</accession>
<evidence type="ECO:0000256" key="1">
    <source>
        <dbReference type="SAM" id="MobiDB-lite"/>
    </source>
</evidence>
<protein>
    <submittedName>
        <fullName evidence="2">Uncharacterized protein</fullName>
    </submittedName>
</protein>
<dbReference type="Proteomes" id="UP001465755">
    <property type="component" value="Unassembled WGS sequence"/>
</dbReference>
<proteinExistence type="predicted"/>
<evidence type="ECO:0000313" key="2">
    <source>
        <dbReference type="EMBL" id="KAK9812480.1"/>
    </source>
</evidence>